<protein>
    <submittedName>
        <fullName evidence="2">Uncharacterized protein</fullName>
    </submittedName>
</protein>
<name>A0AAE0BNZ1_9CHLO</name>
<dbReference type="Proteomes" id="UP001190700">
    <property type="component" value="Unassembled WGS sequence"/>
</dbReference>
<proteinExistence type="predicted"/>
<reference evidence="2 3" key="1">
    <citation type="journal article" date="2015" name="Genome Biol. Evol.">
        <title>Comparative Genomics of a Bacterivorous Green Alga Reveals Evolutionary Causalities and Consequences of Phago-Mixotrophic Mode of Nutrition.</title>
        <authorList>
            <person name="Burns J.A."/>
            <person name="Paasch A."/>
            <person name="Narechania A."/>
            <person name="Kim E."/>
        </authorList>
    </citation>
    <scope>NUCLEOTIDE SEQUENCE [LARGE SCALE GENOMIC DNA]</scope>
    <source>
        <strain evidence="2 3">PLY_AMNH</strain>
    </source>
</reference>
<accession>A0AAE0BNZ1</accession>
<feature type="region of interest" description="Disordered" evidence="1">
    <location>
        <begin position="1"/>
        <end position="130"/>
    </location>
</feature>
<keyword evidence="3" id="KW-1185">Reference proteome</keyword>
<comment type="caution">
    <text evidence="2">The sequence shown here is derived from an EMBL/GenBank/DDBJ whole genome shotgun (WGS) entry which is preliminary data.</text>
</comment>
<dbReference type="EMBL" id="LGRX02033996">
    <property type="protein sequence ID" value="KAK3239194.1"/>
    <property type="molecule type" value="Genomic_DNA"/>
</dbReference>
<evidence type="ECO:0000313" key="3">
    <source>
        <dbReference type="Proteomes" id="UP001190700"/>
    </source>
</evidence>
<feature type="compositionally biased region" description="Basic and acidic residues" evidence="1">
    <location>
        <begin position="32"/>
        <end position="46"/>
    </location>
</feature>
<evidence type="ECO:0000256" key="1">
    <source>
        <dbReference type="SAM" id="MobiDB-lite"/>
    </source>
</evidence>
<sequence length="160" mass="16656">MCLRKTKVTVCQRQEELPARQHQNGGGADSVAKAKADVAPKAEAHFAPKVGGADGAPKAGAEAEPKAGGADDGPKGDGADGAPKAGEVDVQKSVVQKLAAPKGDGADGNSKVLGGSLTPHQQKGISRKLQTKCEVKLTMQIQRRSWSRNQRQELEPSNQT</sequence>
<evidence type="ECO:0000313" key="2">
    <source>
        <dbReference type="EMBL" id="KAK3239194.1"/>
    </source>
</evidence>
<feature type="compositionally biased region" description="Low complexity" evidence="1">
    <location>
        <begin position="55"/>
        <end position="68"/>
    </location>
</feature>
<organism evidence="2 3">
    <name type="scientific">Cymbomonas tetramitiformis</name>
    <dbReference type="NCBI Taxonomy" id="36881"/>
    <lineage>
        <taxon>Eukaryota</taxon>
        <taxon>Viridiplantae</taxon>
        <taxon>Chlorophyta</taxon>
        <taxon>Pyramimonadophyceae</taxon>
        <taxon>Pyramimonadales</taxon>
        <taxon>Pyramimonadaceae</taxon>
        <taxon>Cymbomonas</taxon>
    </lineage>
</organism>
<gene>
    <name evidence="2" type="ORF">CYMTET_50859</name>
</gene>
<dbReference type="AlphaFoldDB" id="A0AAE0BNZ1"/>